<dbReference type="Pfam" id="PF00343">
    <property type="entry name" value="Phosphorylase"/>
    <property type="match status" value="1"/>
</dbReference>
<evidence type="ECO:0000256" key="2">
    <source>
        <dbReference type="ARBA" id="ARBA00001933"/>
    </source>
</evidence>
<evidence type="ECO:0000313" key="10">
    <source>
        <dbReference type="EMBL" id="GJD43961.1"/>
    </source>
</evidence>
<accession>A0ABQ4QFT2</accession>
<dbReference type="Proteomes" id="UP001055117">
    <property type="component" value="Unassembled WGS sequence"/>
</dbReference>
<dbReference type="PIRSF" id="PIRSF000460">
    <property type="entry name" value="Pprylas_GlgP"/>
    <property type="match status" value="1"/>
</dbReference>
<dbReference type="EC" id="2.4.1.1" evidence="9"/>
<evidence type="ECO:0000256" key="4">
    <source>
        <dbReference type="ARBA" id="ARBA00022676"/>
    </source>
</evidence>
<dbReference type="PANTHER" id="PTHR11468:SF3">
    <property type="entry name" value="GLYCOGEN PHOSPHORYLASE, LIVER FORM"/>
    <property type="match status" value="1"/>
</dbReference>
<comment type="caution">
    <text evidence="10">The sequence shown here is derived from an EMBL/GenBank/DDBJ whole genome shotgun (WGS) entry which is preliminary data.</text>
</comment>
<keyword evidence="4 9" id="KW-0328">Glycosyltransferase</keyword>
<dbReference type="PROSITE" id="PS00102">
    <property type="entry name" value="PHOSPHORYLASE"/>
    <property type="match status" value="1"/>
</dbReference>
<keyword evidence="6 9" id="KW-0663">Pyridoxal phosphate</keyword>
<keyword evidence="7 9" id="KW-0119">Carbohydrate metabolism</keyword>
<evidence type="ECO:0000256" key="3">
    <source>
        <dbReference type="ARBA" id="ARBA00006047"/>
    </source>
</evidence>
<evidence type="ECO:0000256" key="6">
    <source>
        <dbReference type="ARBA" id="ARBA00022898"/>
    </source>
</evidence>
<reference evidence="10 11" key="1">
    <citation type="journal article" date="2021" name="Front. Microbiol.">
        <title>Comprehensive Comparative Genomics and Phenotyping of Methylobacterium Species.</title>
        <authorList>
            <person name="Alessa O."/>
            <person name="Ogura Y."/>
            <person name="Fujitani Y."/>
            <person name="Takami H."/>
            <person name="Hayashi T."/>
            <person name="Sahin N."/>
            <person name="Tani A."/>
        </authorList>
    </citation>
    <scope>NUCLEOTIDE SEQUENCE [LARGE SCALE GENOMIC DNA]</scope>
    <source>
        <strain evidence="10 11">DSM 23679</strain>
    </source>
</reference>
<organism evidence="10 11">
    <name type="scientific">Methylobacterium cerastii</name>
    <dbReference type="NCBI Taxonomy" id="932741"/>
    <lineage>
        <taxon>Bacteria</taxon>
        <taxon>Pseudomonadati</taxon>
        <taxon>Pseudomonadota</taxon>
        <taxon>Alphaproteobacteria</taxon>
        <taxon>Hyphomicrobiales</taxon>
        <taxon>Methylobacteriaceae</taxon>
        <taxon>Methylobacterium</taxon>
    </lineage>
</organism>
<evidence type="ECO:0000256" key="8">
    <source>
        <dbReference type="ARBA" id="ARBA00025174"/>
    </source>
</evidence>
<comment type="function">
    <text evidence="8">Phosphorylase is an important allosteric enzyme in carbohydrate metabolism. Enzymes from different sources differ in their regulatory mechanisms and in their natural substrates. However, all known phosphorylases share catalytic and structural properties.</text>
</comment>
<comment type="function">
    <text evidence="9">Allosteric enzyme that catalyzes the rate-limiting step in glycogen catabolism, the phosphorolytic cleavage of glycogen to produce glucose-1-phosphate, and plays a central role in maintaining cellular and organismal glucose homeostasis.</text>
</comment>
<evidence type="ECO:0000256" key="1">
    <source>
        <dbReference type="ARBA" id="ARBA00001275"/>
    </source>
</evidence>
<evidence type="ECO:0000256" key="5">
    <source>
        <dbReference type="ARBA" id="ARBA00022679"/>
    </source>
</evidence>
<dbReference type="InterPro" id="IPR035090">
    <property type="entry name" value="Pyridoxal_P_attach_site"/>
</dbReference>
<dbReference type="EMBL" id="BPQG01000025">
    <property type="protein sequence ID" value="GJD43961.1"/>
    <property type="molecule type" value="Genomic_DNA"/>
</dbReference>
<dbReference type="SUPFAM" id="SSF53756">
    <property type="entry name" value="UDP-Glycosyltransferase/glycogen phosphorylase"/>
    <property type="match status" value="1"/>
</dbReference>
<dbReference type="Gene3D" id="3.40.50.2000">
    <property type="entry name" value="Glycogen Phosphorylase B"/>
    <property type="match status" value="2"/>
</dbReference>
<protein>
    <recommendedName>
        <fullName evidence="9">Alpha-1,4 glucan phosphorylase</fullName>
        <ecNumber evidence="9">2.4.1.1</ecNumber>
    </recommendedName>
</protein>
<keyword evidence="11" id="KW-1185">Reference proteome</keyword>
<keyword evidence="5 9" id="KW-0808">Transferase</keyword>
<dbReference type="NCBIfam" id="TIGR02093">
    <property type="entry name" value="P_ylase"/>
    <property type="match status" value="1"/>
</dbReference>
<evidence type="ECO:0000256" key="9">
    <source>
        <dbReference type="RuleBase" id="RU000587"/>
    </source>
</evidence>
<comment type="cofactor">
    <cofactor evidence="2 9">
        <name>pyridoxal 5'-phosphate</name>
        <dbReference type="ChEBI" id="CHEBI:597326"/>
    </cofactor>
</comment>
<comment type="similarity">
    <text evidence="3 9">Belongs to the glycogen phosphorylase family.</text>
</comment>
<evidence type="ECO:0000313" key="11">
    <source>
        <dbReference type="Proteomes" id="UP001055117"/>
    </source>
</evidence>
<proteinExistence type="inferred from homology"/>
<dbReference type="PANTHER" id="PTHR11468">
    <property type="entry name" value="GLYCOGEN PHOSPHORYLASE"/>
    <property type="match status" value="1"/>
</dbReference>
<sequence>MALETRRRAGADDGGLHVLKDAILAPAPGEDRSDAPERTTHATFREPAVWDKPAQPASGDAVADLREAIRGKLAYAIGKTPETARERDWFAATALALRDRIVDACQATDASVPNKRVYYLSLEFLIGRLLSDAMNNLGLVETTRAALQSLGVDLGTVEGAEPDAALGNGGLGRLAACFMESMASIGIPAMGYGIRYDHGLFRQTFEDGWQREAPETWLAEGNPWEFARPDATYTIGFGGHVTMAAVSDGVIRRHWYPAETVLAVAHDVPVVGWKGKTVNTLRLWKAESEAPVELAQFNGGDHVGAVSARMRAEAISRVLYPSDSSTAGQELRLRQEYFFTSASLQDLVRRHVAERGDVRSLHDHAAIQLNDTHPAIAVPELMRILLEDHGLQWEDAWHVTTNTLHYTNHTLLPEALETWPVELMERLLPRHMQIIYLINWMHLEEQGRHGRQGETNFAAHLASVSLIDESQGRRVRMGHLAFHGARRVNGVSALHTDLMRSTVFRDLHALDGDKIVNKTNGITFRRWLHNANPGLTRLAVEAVGSGVLDDPGLLRGLDAFAEDPAFVKRYAAARFSRKQALAEIIAERTGIEVDPSALFDVQIKRIHEYKRQLLNVIETVALYQAIKAEPHKDWTPRVKIFGGKAAPSYSQAKLIIKLALDVAKAVNDDPEVADRLKVVFLPNYSVSLAEAIIPAADLSEQISTAGMEASGTGNMKLALNGALTVGTLDGANIEIRDHVGADNIFIFGLDAAGVQARITETNYAQKAIQASPRLGAALDMIASGRFSPDEPNRFRPLTDDLRHRDQYLLTVDFDDYWRAQRQIDAAWKDQARWWAMAIRNTARMAWFSSDRSMREYAEEIWRVQV</sequence>
<dbReference type="InterPro" id="IPR000811">
    <property type="entry name" value="Glyco_trans_35"/>
</dbReference>
<name>A0ABQ4QFT2_9HYPH</name>
<dbReference type="CDD" id="cd04300">
    <property type="entry name" value="GT35_Glycogen_Phosphorylase"/>
    <property type="match status" value="1"/>
</dbReference>
<gene>
    <name evidence="10" type="primary">malP</name>
    <name evidence="10" type="ORF">AFCDBAGC_1823</name>
</gene>
<comment type="catalytic activity">
    <reaction evidence="1 9">
        <text>[(1-&gt;4)-alpha-D-glucosyl](n) + phosphate = [(1-&gt;4)-alpha-D-glucosyl](n-1) + alpha-D-glucose 1-phosphate</text>
        <dbReference type="Rhea" id="RHEA:41732"/>
        <dbReference type="Rhea" id="RHEA-COMP:9584"/>
        <dbReference type="Rhea" id="RHEA-COMP:9586"/>
        <dbReference type="ChEBI" id="CHEBI:15444"/>
        <dbReference type="ChEBI" id="CHEBI:43474"/>
        <dbReference type="ChEBI" id="CHEBI:58601"/>
        <dbReference type="EC" id="2.4.1.1"/>
    </reaction>
</comment>
<evidence type="ECO:0000256" key="7">
    <source>
        <dbReference type="ARBA" id="ARBA00023277"/>
    </source>
</evidence>
<dbReference type="InterPro" id="IPR011833">
    <property type="entry name" value="Glycg_phsphrylas"/>
</dbReference>